<protein>
    <recommendedName>
        <fullName evidence="2">Nephrocystin 3-like N-terminal domain-containing protein</fullName>
    </recommendedName>
</protein>
<evidence type="ECO:0000313" key="3">
    <source>
        <dbReference type="EMBL" id="KIJ97666.1"/>
    </source>
</evidence>
<evidence type="ECO:0000256" key="1">
    <source>
        <dbReference type="ARBA" id="ARBA00022737"/>
    </source>
</evidence>
<sequence>MAVLKDISDWISDRSRESRILWLTAPAGSGKSAILQEIAEMFDESGGLAASFFFSRMADKRNKETHFIATIAFQFAISIPSARPFIEQAIRMDPSLFDKVMLSQMQHLVVEPLVRASLHPENGSPWPSLLVIDGLDECMGATAQRDILLVLKDALRRLEVSLPRLCVLIASRPEPAICEVFTEGLSSMTYHLVLDSHYKPDDDIALYLQSSFSDIYRRRHKYFPSMSSLAQPWPSKDIISFLVKKSSGQFIFAATVVRFVGADRKVPTAQLQIVMDICKSVNSSHHLSNPFVLLDELYAHVLCLSEDLERVLTYLGAIFHLSGSQTLSCDFLYPLLGLSREDLSLLFWDLHSIIHVPVSNTDQLHFHHASFSDFLMDKHRSGTLHIDEFKAHLYLLESCIRNICDALNTNPSSFEDGKLCALQYSLSFWSYHFVCANCIMNNIHPGKWKWSPDDSDISNLAKWWNFFAPACSSWLHHSAGLSLAPHSKVVDLPNNHGYLLNHKGLDKLILQLNGIIKQLIPISNGSTVNEANEHLVVPNLLKVTQDVEKQIVIYTGVDKAMKKLNRSIKIAFTLTPATTCKSGDQWDTIIWKICYFEKTTTMQYKINWTSQYVILAKWVFAESMS</sequence>
<reference evidence="3 4" key="1">
    <citation type="submission" date="2014-04" db="EMBL/GenBank/DDBJ databases">
        <authorList>
            <consortium name="DOE Joint Genome Institute"/>
            <person name="Kuo A."/>
            <person name="Kohler A."/>
            <person name="Nagy L.G."/>
            <person name="Floudas D."/>
            <person name="Copeland A."/>
            <person name="Barry K.W."/>
            <person name="Cichocki N."/>
            <person name="Veneault-Fourrey C."/>
            <person name="LaButti K."/>
            <person name="Lindquist E.A."/>
            <person name="Lipzen A."/>
            <person name="Lundell T."/>
            <person name="Morin E."/>
            <person name="Murat C."/>
            <person name="Sun H."/>
            <person name="Tunlid A."/>
            <person name="Henrissat B."/>
            <person name="Grigoriev I.V."/>
            <person name="Hibbett D.S."/>
            <person name="Martin F."/>
            <person name="Nordberg H.P."/>
            <person name="Cantor M.N."/>
            <person name="Hua S.X."/>
        </authorList>
    </citation>
    <scope>NUCLEOTIDE SEQUENCE [LARGE SCALE GENOMIC DNA]</scope>
    <source>
        <strain evidence="3 4">LaAM-08-1</strain>
    </source>
</reference>
<accession>A0A0C9XJ89</accession>
<evidence type="ECO:0000259" key="2">
    <source>
        <dbReference type="Pfam" id="PF24883"/>
    </source>
</evidence>
<dbReference type="OrthoDB" id="5967843at2759"/>
<dbReference type="Proteomes" id="UP000054477">
    <property type="component" value="Unassembled WGS sequence"/>
</dbReference>
<organism evidence="3 4">
    <name type="scientific">Laccaria amethystina LaAM-08-1</name>
    <dbReference type="NCBI Taxonomy" id="1095629"/>
    <lineage>
        <taxon>Eukaryota</taxon>
        <taxon>Fungi</taxon>
        <taxon>Dikarya</taxon>
        <taxon>Basidiomycota</taxon>
        <taxon>Agaricomycotina</taxon>
        <taxon>Agaricomycetes</taxon>
        <taxon>Agaricomycetidae</taxon>
        <taxon>Agaricales</taxon>
        <taxon>Agaricineae</taxon>
        <taxon>Hydnangiaceae</taxon>
        <taxon>Laccaria</taxon>
    </lineage>
</organism>
<dbReference type="InterPro" id="IPR027417">
    <property type="entry name" value="P-loop_NTPase"/>
</dbReference>
<dbReference type="STRING" id="1095629.A0A0C9XJ89"/>
<dbReference type="PANTHER" id="PTHR10039">
    <property type="entry name" value="AMELOGENIN"/>
    <property type="match status" value="1"/>
</dbReference>
<dbReference type="Pfam" id="PF24883">
    <property type="entry name" value="NPHP3_N"/>
    <property type="match status" value="1"/>
</dbReference>
<keyword evidence="4" id="KW-1185">Reference proteome</keyword>
<proteinExistence type="predicted"/>
<reference evidence="4" key="2">
    <citation type="submission" date="2015-01" db="EMBL/GenBank/DDBJ databases">
        <title>Evolutionary Origins and Diversification of the Mycorrhizal Mutualists.</title>
        <authorList>
            <consortium name="DOE Joint Genome Institute"/>
            <consortium name="Mycorrhizal Genomics Consortium"/>
            <person name="Kohler A."/>
            <person name="Kuo A."/>
            <person name="Nagy L.G."/>
            <person name="Floudas D."/>
            <person name="Copeland A."/>
            <person name="Barry K.W."/>
            <person name="Cichocki N."/>
            <person name="Veneault-Fourrey C."/>
            <person name="LaButti K."/>
            <person name="Lindquist E.A."/>
            <person name="Lipzen A."/>
            <person name="Lundell T."/>
            <person name="Morin E."/>
            <person name="Murat C."/>
            <person name="Riley R."/>
            <person name="Ohm R."/>
            <person name="Sun H."/>
            <person name="Tunlid A."/>
            <person name="Henrissat B."/>
            <person name="Grigoriev I.V."/>
            <person name="Hibbett D.S."/>
            <person name="Martin F."/>
        </authorList>
    </citation>
    <scope>NUCLEOTIDE SEQUENCE [LARGE SCALE GENOMIC DNA]</scope>
    <source>
        <strain evidence="4">LaAM-08-1</strain>
    </source>
</reference>
<dbReference type="InterPro" id="IPR056884">
    <property type="entry name" value="NPHP3-like_N"/>
</dbReference>
<dbReference type="SUPFAM" id="SSF52540">
    <property type="entry name" value="P-loop containing nucleoside triphosphate hydrolases"/>
    <property type="match status" value="1"/>
</dbReference>
<gene>
    <name evidence="3" type="ORF">K443DRAFT_9740</name>
</gene>
<feature type="domain" description="Nephrocystin 3-like N-terminal" evidence="2">
    <location>
        <begin position="6"/>
        <end position="172"/>
    </location>
</feature>
<dbReference type="PANTHER" id="PTHR10039:SF17">
    <property type="entry name" value="FUNGAL STAND N-TERMINAL GOODBYE DOMAIN-CONTAINING PROTEIN-RELATED"/>
    <property type="match status" value="1"/>
</dbReference>
<name>A0A0C9XJ89_9AGAR</name>
<keyword evidence="1" id="KW-0677">Repeat</keyword>
<dbReference type="EMBL" id="KN838687">
    <property type="protein sequence ID" value="KIJ97666.1"/>
    <property type="molecule type" value="Genomic_DNA"/>
</dbReference>
<dbReference type="Gene3D" id="3.40.50.300">
    <property type="entry name" value="P-loop containing nucleotide triphosphate hydrolases"/>
    <property type="match status" value="1"/>
</dbReference>
<dbReference type="HOGENOM" id="CLU_437458_0_0_1"/>
<dbReference type="AlphaFoldDB" id="A0A0C9XJ89"/>
<evidence type="ECO:0000313" key="4">
    <source>
        <dbReference type="Proteomes" id="UP000054477"/>
    </source>
</evidence>